<dbReference type="AlphaFoldDB" id="A0A9P0GPD7"/>
<reference evidence="2" key="2">
    <citation type="submission" date="2022-10" db="EMBL/GenBank/DDBJ databases">
        <authorList>
            <consortium name="ENA_rothamsted_submissions"/>
            <consortium name="culmorum"/>
            <person name="King R."/>
        </authorList>
    </citation>
    <scope>NUCLEOTIDE SEQUENCE</scope>
</reference>
<evidence type="ECO:0000313" key="3">
    <source>
        <dbReference type="Proteomes" id="UP001153737"/>
    </source>
</evidence>
<name>A0A9P0GPD7_PHACE</name>
<keyword evidence="1" id="KW-0732">Signal</keyword>
<organism evidence="2 3">
    <name type="scientific">Phaedon cochleariae</name>
    <name type="common">Mustard beetle</name>
    <dbReference type="NCBI Taxonomy" id="80249"/>
    <lineage>
        <taxon>Eukaryota</taxon>
        <taxon>Metazoa</taxon>
        <taxon>Ecdysozoa</taxon>
        <taxon>Arthropoda</taxon>
        <taxon>Hexapoda</taxon>
        <taxon>Insecta</taxon>
        <taxon>Pterygota</taxon>
        <taxon>Neoptera</taxon>
        <taxon>Endopterygota</taxon>
        <taxon>Coleoptera</taxon>
        <taxon>Polyphaga</taxon>
        <taxon>Cucujiformia</taxon>
        <taxon>Chrysomeloidea</taxon>
        <taxon>Chrysomelidae</taxon>
        <taxon>Chrysomelinae</taxon>
        <taxon>Chrysomelini</taxon>
        <taxon>Phaedon</taxon>
    </lineage>
</organism>
<feature type="chain" id="PRO_5040410795" evidence="1">
    <location>
        <begin position="20"/>
        <end position="229"/>
    </location>
</feature>
<sequence length="229" mass="25366">MLIKTIILVISGILSCVIASPVPNKKVRDDYSDAKVLYDQRQEGAWNVRAHLDNFVIMIIPTQTASSTSSSPSSPSLLDFLTKSIPTGSHLKRMKHAQKQRKPDAVQETMHFIESKTAPYHVDLTKEASGAETAEKGVVASSPSIALIQSEEPVLHPSNRRSRQLILTLPLEDEYVLTKSKSKLTGKKSKEAKKETHMDELTLLGAQNEQCGPGMARDSYGICRTYKKY</sequence>
<protein>
    <submittedName>
        <fullName evidence="2">Uncharacterized protein</fullName>
    </submittedName>
</protein>
<evidence type="ECO:0000256" key="1">
    <source>
        <dbReference type="SAM" id="SignalP"/>
    </source>
</evidence>
<reference evidence="2" key="1">
    <citation type="submission" date="2022-01" db="EMBL/GenBank/DDBJ databases">
        <authorList>
            <person name="King R."/>
        </authorList>
    </citation>
    <scope>NUCLEOTIDE SEQUENCE</scope>
</reference>
<dbReference type="Proteomes" id="UP001153737">
    <property type="component" value="Chromosome 12"/>
</dbReference>
<proteinExistence type="predicted"/>
<gene>
    <name evidence="2" type="ORF">PHAECO_LOCUS3316</name>
</gene>
<evidence type="ECO:0000313" key="2">
    <source>
        <dbReference type="EMBL" id="CAH1118908.1"/>
    </source>
</evidence>
<accession>A0A9P0GPD7</accession>
<keyword evidence="3" id="KW-1185">Reference proteome</keyword>
<feature type="signal peptide" evidence="1">
    <location>
        <begin position="1"/>
        <end position="19"/>
    </location>
</feature>
<dbReference type="OrthoDB" id="7686329at2759"/>
<dbReference type="EMBL" id="OU896718">
    <property type="protein sequence ID" value="CAH1118908.1"/>
    <property type="molecule type" value="Genomic_DNA"/>
</dbReference>
<dbReference type="PROSITE" id="PS51257">
    <property type="entry name" value="PROKAR_LIPOPROTEIN"/>
    <property type="match status" value="1"/>
</dbReference>